<comment type="caution">
    <text evidence="5">The sequence shown here is derived from an EMBL/GenBank/DDBJ whole genome shotgun (WGS) entry which is preliminary data.</text>
</comment>
<dbReference type="InterPro" id="IPR050361">
    <property type="entry name" value="MPP/UQCRC_Complex"/>
</dbReference>
<keyword evidence="5" id="KW-0645">Protease</keyword>
<dbReference type="PANTHER" id="PTHR11851">
    <property type="entry name" value="METALLOPROTEASE"/>
    <property type="match status" value="1"/>
</dbReference>
<dbReference type="PANTHER" id="PTHR11851:SF49">
    <property type="entry name" value="MITOCHONDRIAL-PROCESSING PEPTIDASE SUBUNIT ALPHA"/>
    <property type="match status" value="1"/>
</dbReference>
<evidence type="ECO:0000313" key="6">
    <source>
        <dbReference type="Proteomes" id="UP000031599"/>
    </source>
</evidence>
<sequence>MRLAMASALALPILASVTLSPPVHAAKEKLKIELDVQSFTLDNGLRVYVVEDHSTPAFNINITYDVGSRDEVPGRTGFAHFFEHMMFQGSKNLADNMIGEFTEGAGGNINAATSFDQTFYYHNIPSQYLDMVLWGEADRLEFLEITKEPFEAQRAAVKSEKDRSENQPFFKAFEQMISELFEGTPYAHMPIGSLEDLEAAEAADAEAFFKTYYVPNNAVLVIVGDVEFAKVKDRVTHYFGGIAKGAEPPEPPASTMVRGRKIEKQIPDDKAQQTQWVWAWPTVGDDHPDRPALDLLGNILFGGESARLSKLLTDEKKWTAGAGGGHIFAFRDAGGMLFFGVPTPEGEKHLGDVKQVLSSELATIAKKGVSAKELEKAINQQLMGTVSTLATNAGRASAIADGALFYNDPKRVLTNLDRYAEVTSKDIKRVAAEYLNDNWVFYELVPADKAGAAPAEPAADAAAKKSN</sequence>
<evidence type="ECO:0000256" key="1">
    <source>
        <dbReference type="ARBA" id="ARBA00007261"/>
    </source>
</evidence>
<dbReference type="GO" id="GO:0006508">
    <property type="term" value="P:proteolysis"/>
    <property type="evidence" value="ECO:0007669"/>
    <property type="project" value="UniProtKB-KW"/>
</dbReference>
<comment type="similarity">
    <text evidence="1">Belongs to the peptidase M16 family.</text>
</comment>
<gene>
    <name evidence="5" type="ORF">DB30_01105</name>
</gene>
<evidence type="ECO:0000256" key="2">
    <source>
        <dbReference type="SAM" id="SignalP"/>
    </source>
</evidence>
<dbReference type="EMBL" id="JMCC02000120">
    <property type="protein sequence ID" value="KIG12747.1"/>
    <property type="molecule type" value="Genomic_DNA"/>
</dbReference>
<keyword evidence="5" id="KW-0378">Hydrolase</keyword>
<keyword evidence="2" id="KW-0732">Signal</keyword>
<evidence type="ECO:0000259" key="4">
    <source>
        <dbReference type="Pfam" id="PF05193"/>
    </source>
</evidence>
<dbReference type="InterPro" id="IPR011249">
    <property type="entry name" value="Metalloenz_LuxS/M16"/>
</dbReference>
<dbReference type="GO" id="GO:0046872">
    <property type="term" value="F:metal ion binding"/>
    <property type="evidence" value="ECO:0007669"/>
    <property type="project" value="InterPro"/>
</dbReference>
<accession>A0A0C2CY55</accession>
<dbReference type="GO" id="GO:0008233">
    <property type="term" value="F:peptidase activity"/>
    <property type="evidence" value="ECO:0007669"/>
    <property type="project" value="UniProtKB-KW"/>
</dbReference>
<organism evidence="5 6">
    <name type="scientific">Enhygromyxa salina</name>
    <dbReference type="NCBI Taxonomy" id="215803"/>
    <lineage>
        <taxon>Bacteria</taxon>
        <taxon>Pseudomonadati</taxon>
        <taxon>Myxococcota</taxon>
        <taxon>Polyangia</taxon>
        <taxon>Nannocystales</taxon>
        <taxon>Nannocystaceae</taxon>
        <taxon>Enhygromyxa</taxon>
    </lineage>
</organism>
<evidence type="ECO:0000259" key="3">
    <source>
        <dbReference type="Pfam" id="PF00675"/>
    </source>
</evidence>
<reference evidence="5 6" key="1">
    <citation type="submission" date="2014-12" db="EMBL/GenBank/DDBJ databases">
        <title>Genome assembly of Enhygromyxa salina DSM 15201.</title>
        <authorList>
            <person name="Sharma G."/>
            <person name="Subramanian S."/>
        </authorList>
    </citation>
    <scope>NUCLEOTIDE SEQUENCE [LARGE SCALE GENOMIC DNA]</scope>
    <source>
        <strain evidence="5 6">DSM 15201</strain>
    </source>
</reference>
<name>A0A0C2CY55_9BACT</name>
<feature type="domain" description="Peptidase M16 C-terminal" evidence="4">
    <location>
        <begin position="202"/>
        <end position="380"/>
    </location>
</feature>
<dbReference type="InterPro" id="IPR011765">
    <property type="entry name" value="Pept_M16_N"/>
</dbReference>
<dbReference type="InterPro" id="IPR007863">
    <property type="entry name" value="Peptidase_M16_C"/>
</dbReference>
<feature type="chain" id="PRO_5002147042" evidence="2">
    <location>
        <begin position="26"/>
        <end position="467"/>
    </location>
</feature>
<dbReference type="Proteomes" id="UP000031599">
    <property type="component" value="Unassembled WGS sequence"/>
</dbReference>
<dbReference type="Gene3D" id="3.30.830.10">
    <property type="entry name" value="Metalloenzyme, LuxS/M16 peptidase-like"/>
    <property type="match status" value="2"/>
</dbReference>
<protein>
    <submittedName>
        <fullName evidence="5">Zinc protease</fullName>
    </submittedName>
</protein>
<dbReference type="Pfam" id="PF05193">
    <property type="entry name" value="Peptidase_M16_C"/>
    <property type="match status" value="1"/>
</dbReference>
<feature type="signal peptide" evidence="2">
    <location>
        <begin position="1"/>
        <end position="25"/>
    </location>
</feature>
<dbReference type="SUPFAM" id="SSF63411">
    <property type="entry name" value="LuxS/MPP-like metallohydrolase"/>
    <property type="match status" value="2"/>
</dbReference>
<feature type="domain" description="Peptidase M16 N-terminal" evidence="3">
    <location>
        <begin position="47"/>
        <end position="186"/>
    </location>
</feature>
<proteinExistence type="inferred from homology"/>
<dbReference type="Pfam" id="PF00675">
    <property type="entry name" value="Peptidase_M16"/>
    <property type="match status" value="1"/>
</dbReference>
<evidence type="ECO:0000313" key="5">
    <source>
        <dbReference type="EMBL" id="KIG12747.1"/>
    </source>
</evidence>
<dbReference type="AlphaFoldDB" id="A0A0C2CY55"/>